<keyword evidence="1" id="KW-1185">Reference proteome</keyword>
<evidence type="ECO:0000313" key="1">
    <source>
        <dbReference type="Proteomes" id="UP000504621"/>
    </source>
</evidence>
<dbReference type="GO" id="GO:0004252">
    <property type="term" value="F:serine-type endopeptidase activity"/>
    <property type="evidence" value="ECO:0007669"/>
    <property type="project" value="InterPro"/>
</dbReference>
<dbReference type="OrthoDB" id="17845at2759"/>
<keyword evidence="2" id="KW-0378">Hydrolase</keyword>
<sequence length="501" mass="54683">MGLPEIVDFARNFSVLARVQGPDPKGLKMRKHAFHQYHSGKTTLSASGMLLPDTLYNTEVAKCIWDSDGDQNLMLVMTVASVVEPFLTIQHRGNLSQGLPELISGAQIDIMVEENMGVNLDKGATCWVAARLLKMVDVPRSSLALQSLVEASSGSQEHGWEFGWSLASTHQPSVDGIQTQIKYDNKILMERQRLLVEELSNPSLMARSTTRIAILGVNLYLNDLPSIGISPVNKRGEFLLAMGSPFGILSPVHFFNSISMGSVANCYPPKSSDRALLMADIRCLPGMEGGPVFGDQNTLVGILIRPLRHKSSDAEIQLVIPWEAIASACSDLLLKEPQIAEKGIHINKGNLNAVGTGLLYNSNGSNELCCYNHDHPNSSCPSLLPIEKAMTSICLITIDDGVWASGVVLNDQGLILTNAHLLEPWRFGKTTVGTGTRTKVPFFLPEESASPKGKGFNRYQKGSMPPFSLKIVNSSVVDEHKGNKLKSLYHGHRSIRVRLGH</sequence>
<protein>
    <submittedName>
        <fullName evidence="2">Glyoxysomal processing protease, glyoxysomal</fullName>
    </submittedName>
</protein>
<dbReference type="AlphaFoldDB" id="A0A6J1B7P8"/>
<dbReference type="Proteomes" id="UP000504621">
    <property type="component" value="Unplaced"/>
</dbReference>
<dbReference type="GeneID" id="110424338"/>
<name>A0A6J1B7P8_9ROSI</name>
<accession>A0A6J1B7P8</accession>
<dbReference type="Pfam" id="PF13365">
    <property type="entry name" value="Trypsin_2"/>
    <property type="match status" value="1"/>
</dbReference>
<evidence type="ECO:0000313" key="2">
    <source>
        <dbReference type="RefSeq" id="XP_021294569.1"/>
    </source>
</evidence>
<reference evidence="2" key="1">
    <citation type="submission" date="2025-08" db="UniProtKB">
        <authorList>
            <consortium name="RefSeq"/>
        </authorList>
    </citation>
    <scope>IDENTIFICATION</scope>
    <source>
        <tissue evidence="2">Leaf</tissue>
    </source>
</reference>
<dbReference type="SUPFAM" id="SSF50494">
    <property type="entry name" value="Trypsin-like serine proteases"/>
    <property type="match status" value="2"/>
</dbReference>
<proteinExistence type="predicted"/>
<dbReference type="FunFam" id="2.40.10.10:FF:000074">
    <property type="entry name" value="glyoxysomal processing protease, glyoxysomal-like"/>
    <property type="match status" value="1"/>
</dbReference>
<dbReference type="GO" id="GO:0005777">
    <property type="term" value="C:peroxisome"/>
    <property type="evidence" value="ECO:0007669"/>
    <property type="project" value="InterPro"/>
</dbReference>
<organism evidence="1 2">
    <name type="scientific">Herrania umbratica</name>
    <dbReference type="NCBI Taxonomy" id="108875"/>
    <lineage>
        <taxon>Eukaryota</taxon>
        <taxon>Viridiplantae</taxon>
        <taxon>Streptophyta</taxon>
        <taxon>Embryophyta</taxon>
        <taxon>Tracheophyta</taxon>
        <taxon>Spermatophyta</taxon>
        <taxon>Magnoliopsida</taxon>
        <taxon>eudicotyledons</taxon>
        <taxon>Gunneridae</taxon>
        <taxon>Pentapetalae</taxon>
        <taxon>rosids</taxon>
        <taxon>malvids</taxon>
        <taxon>Malvales</taxon>
        <taxon>Malvaceae</taxon>
        <taxon>Byttnerioideae</taxon>
        <taxon>Herrania</taxon>
    </lineage>
</organism>
<dbReference type="InterPro" id="IPR043504">
    <property type="entry name" value="Peptidase_S1_PA_chymotrypsin"/>
</dbReference>
<dbReference type="GO" id="GO:0016485">
    <property type="term" value="P:protein processing"/>
    <property type="evidence" value="ECO:0007669"/>
    <property type="project" value="InterPro"/>
</dbReference>
<gene>
    <name evidence="2" type="primary">LOC110424338</name>
</gene>
<keyword evidence="2" id="KW-0645">Protease</keyword>
<dbReference type="InterPro" id="IPR039245">
    <property type="entry name" value="TYSND1/DEG15"/>
</dbReference>
<dbReference type="PANTHER" id="PTHR21004">
    <property type="entry name" value="SERINE PROTEASE-RELATED"/>
    <property type="match status" value="1"/>
</dbReference>
<dbReference type="PANTHER" id="PTHR21004:SF0">
    <property type="entry name" value="PEROXISOMAL LEADER PEPTIDE-PROCESSING PROTEASE"/>
    <property type="match status" value="1"/>
</dbReference>
<dbReference type="Gene3D" id="2.40.10.10">
    <property type="entry name" value="Trypsin-like serine proteases"/>
    <property type="match status" value="1"/>
</dbReference>
<dbReference type="RefSeq" id="XP_021294569.1">
    <property type="nucleotide sequence ID" value="XM_021438894.1"/>
</dbReference>
<dbReference type="InterPro" id="IPR009003">
    <property type="entry name" value="Peptidase_S1_PA"/>
</dbReference>
<feature type="non-terminal residue" evidence="2">
    <location>
        <position position="501"/>
    </location>
</feature>